<evidence type="ECO:0000256" key="3">
    <source>
        <dbReference type="ARBA" id="ARBA00022452"/>
    </source>
</evidence>
<dbReference type="InterPro" id="IPR036942">
    <property type="entry name" value="Beta-barrel_TonB_sf"/>
</dbReference>
<evidence type="ECO:0000256" key="12">
    <source>
        <dbReference type="RuleBase" id="RU003357"/>
    </source>
</evidence>
<dbReference type="RefSeq" id="WP_091771807.1">
    <property type="nucleotide sequence ID" value="NZ_FNHG01000024.1"/>
</dbReference>
<dbReference type="InterPro" id="IPR039426">
    <property type="entry name" value="TonB-dep_rcpt-like"/>
</dbReference>
<evidence type="ECO:0000313" key="17">
    <source>
        <dbReference type="Proteomes" id="UP000199759"/>
    </source>
</evidence>
<feature type="domain" description="TonB-dependent receptor plug" evidence="15">
    <location>
        <begin position="52"/>
        <end position="161"/>
    </location>
</feature>
<keyword evidence="5 11" id="KW-0812">Transmembrane</keyword>
<keyword evidence="8 12" id="KW-0798">TonB box</keyword>
<dbReference type="PANTHER" id="PTHR32552:SF81">
    <property type="entry name" value="TONB-DEPENDENT OUTER MEMBRANE RECEPTOR"/>
    <property type="match status" value="1"/>
</dbReference>
<keyword evidence="6" id="KW-0408">Iron</keyword>
<dbReference type="Gene3D" id="2.40.170.20">
    <property type="entry name" value="TonB-dependent receptor, beta-barrel domain"/>
    <property type="match status" value="1"/>
</dbReference>
<evidence type="ECO:0000259" key="15">
    <source>
        <dbReference type="Pfam" id="PF07715"/>
    </source>
</evidence>
<dbReference type="STRING" id="144026.SAMN04488568_12431"/>
<keyword evidence="4" id="KW-0410">Iron transport</keyword>
<comment type="subcellular location">
    <subcellularLocation>
        <location evidence="1 11">Cell outer membrane</location>
        <topology evidence="1 11">Multi-pass membrane protein</topology>
    </subcellularLocation>
</comment>
<keyword evidence="9 11" id="KW-0472">Membrane</keyword>
<dbReference type="SUPFAM" id="SSF56935">
    <property type="entry name" value="Porins"/>
    <property type="match status" value="1"/>
</dbReference>
<keyword evidence="3 11" id="KW-1134">Transmembrane beta strand</keyword>
<feature type="domain" description="TonB-dependent receptor-like beta-barrel" evidence="14">
    <location>
        <begin position="282"/>
        <end position="722"/>
    </location>
</feature>
<accession>A0A1G9WEJ9</accession>
<evidence type="ECO:0000256" key="9">
    <source>
        <dbReference type="ARBA" id="ARBA00023136"/>
    </source>
</evidence>
<protein>
    <submittedName>
        <fullName evidence="16">Iron complex outermembrane recepter protein</fullName>
    </submittedName>
</protein>
<comment type="similarity">
    <text evidence="11 12">Belongs to the TonB-dependent receptor family.</text>
</comment>
<dbReference type="Pfam" id="PF07715">
    <property type="entry name" value="Plug"/>
    <property type="match status" value="1"/>
</dbReference>
<reference evidence="16 17" key="1">
    <citation type="submission" date="2016-10" db="EMBL/GenBank/DDBJ databases">
        <authorList>
            <person name="de Groot N.N."/>
        </authorList>
    </citation>
    <scope>NUCLEOTIDE SEQUENCE [LARGE SCALE GENOMIC DNA]</scope>
    <source>
        <strain evidence="16 17">DSM 16077</strain>
    </source>
</reference>
<dbReference type="PANTHER" id="PTHR32552">
    <property type="entry name" value="FERRICHROME IRON RECEPTOR-RELATED"/>
    <property type="match status" value="1"/>
</dbReference>
<evidence type="ECO:0000256" key="6">
    <source>
        <dbReference type="ARBA" id="ARBA00023004"/>
    </source>
</evidence>
<sequence length="768" mass="83217">MKPTQKMTRAALLLSTIASTMLIAAPVQAQQAGDTATSDVITVTARRREESLQDVPLAVTAYTGDQLEAMGAVDILAIAETTPNVTLEASRGTNSTLTAFIRGVGQQDPVAGFEAGVGIYVDDVYFNRPQAAVLDIYDVERIEVLRGPQGTLYGRNTIGGAIKYVTRRLDPDAPALSARLNVGSFGQLDQIVSGSVPMGDTFRLGAAVANLQRDGFGTNLTTGEENYDKDVLGYRVSAEWEPSADLFFRLAYDSVEDTSSPRGGHRLIPSAPGYPAAYGVLDDVFDTRAGLDVVAQNVQSDGLSLTAEWNLNENWTVRNILSRREDESTTPIDFDNLPEGDLDVPAIYTNEQTSEEFQLLYEGDRLAGVMGYYSLEANATTVFDVLLDTVLTGLNAQTFGDVDTSTWSVFANFTYDLTDTVSITLGGRYTEDERTSRVLRRTYLGGFSEYFGGAGFAIATTSDFLGTNSWDDFSPTASISWQPSAANNFYFTYSQGFKGGGFDPRAQTTGTPDFDLSGTITADEVFEFMAFDPESVDSFELGWKYQGERYSHAVALFHMDYTDIQVPGSVGIDTDADGINDTFTGVTTNAGAATITGIEYEGTLDLGRDVFTTGDALNFSWALGILDGNYEEFINAFGVDISNQVQIQNTPDSTLSATLSYLTSVYGGDLNASITGSHRGDSSQFEIPFPALDQAAYTLWNASIVWDSEDGAWQLGLHGRNLTDEEYRVSGYDFVDNTTFAPELGTSGTLVGYYGNPRTVTATLAYRF</sequence>
<keyword evidence="10 11" id="KW-0998">Cell outer membrane</keyword>
<dbReference type="PROSITE" id="PS52016">
    <property type="entry name" value="TONB_DEPENDENT_REC_3"/>
    <property type="match status" value="1"/>
</dbReference>
<organism evidence="16 17">
    <name type="scientific">Maricaulis salignorans</name>
    <dbReference type="NCBI Taxonomy" id="144026"/>
    <lineage>
        <taxon>Bacteria</taxon>
        <taxon>Pseudomonadati</taxon>
        <taxon>Pseudomonadota</taxon>
        <taxon>Alphaproteobacteria</taxon>
        <taxon>Maricaulales</taxon>
        <taxon>Maricaulaceae</taxon>
        <taxon>Maricaulis</taxon>
    </lineage>
</organism>
<proteinExistence type="inferred from homology"/>
<feature type="chain" id="PRO_5011455881" evidence="13">
    <location>
        <begin position="30"/>
        <end position="768"/>
    </location>
</feature>
<gene>
    <name evidence="16" type="ORF">SAMN04488568_12431</name>
</gene>
<name>A0A1G9WEJ9_9PROT</name>
<evidence type="ECO:0000256" key="10">
    <source>
        <dbReference type="ARBA" id="ARBA00023237"/>
    </source>
</evidence>
<evidence type="ECO:0000256" key="4">
    <source>
        <dbReference type="ARBA" id="ARBA00022496"/>
    </source>
</evidence>
<feature type="signal peptide" evidence="13">
    <location>
        <begin position="1"/>
        <end position="29"/>
    </location>
</feature>
<keyword evidence="7" id="KW-0406">Ion transport</keyword>
<evidence type="ECO:0000256" key="2">
    <source>
        <dbReference type="ARBA" id="ARBA00022448"/>
    </source>
</evidence>
<evidence type="ECO:0000259" key="14">
    <source>
        <dbReference type="Pfam" id="PF00593"/>
    </source>
</evidence>
<evidence type="ECO:0000256" key="7">
    <source>
        <dbReference type="ARBA" id="ARBA00023065"/>
    </source>
</evidence>
<evidence type="ECO:0000256" key="1">
    <source>
        <dbReference type="ARBA" id="ARBA00004571"/>
    </source>
</evidence>
<evidence type="ECO:0000256" key="11">
    <source>
        <dbReference type="PROSITE-ProRule" id="PRU01360"/>
    </source>
</evidence>
<dbReference type="EMBL" id="FNHG01000024">
    <property type="protein sequence ID" value="SDM82900.1"/>
    <property type="molecule type" value="Genomic_DNA"/>
</dbReference>
<keyword evidence="13" id="KW-0732">Signal</keyword>
<evidence type="ECO:0000256" key="5">
    <source>
        <dbReference type="ARBA" id="ARBA00022692"/>
    </source>
</evidence>
<dbReference type="InterPro" id="IPR000531">
    <property type="entry name" value="Beta-barrel_TonB"/>
</dbReference>
<dbReference type="Proteomes" id="UP000199759">
    <property type="component" value="Unassembled WGS sequence"/>
</dbReference>
<evidence type="ECO:0000256" key="8">
    <source>
        <dbReference type="ARBA" id="ARBA00023077"/>
    </source>
</evidence>
<dbReference type="AlphaFoldDB" id="A0A1G9WEJ9"/>
<evidence type="ECO:0000313" key="16">
    <source>
        <dbReference type="EMBL" id="SDM82900.1"/>
    </source>
</evidence>
<dbReference type="GO" id="GO:0009279">
    <property type="term" value="C:cell outer membrane"/>
    <property type="evidence" value="ECO:0007669"/>
    <property type="project" value="UniProtKB-SubCell"/>
</dbReference>
<dbReference type="Pfam" id="PF00593">
    <property type="entry name" value="TonB_dep_Rec_b-barrel"/>
    <property type="match status" value="1"/>
</dbReference>
<evidence type="ECO:0000256" key="13">
    <source>
        <dbReference type="SAM" id="SignalP"/>
    </source>
</evidence>
<dbReference type="GO" id="GO:0006826">
    <property type="term" value="P:iron ion transport"/>
    <property type="evidence" value="ECO:0007669"/>
    <property type="project" value="UniProtKB-KW"/>
</dbReference>
<dbReference type="InterPro" id="IPR012910">
    <property type="entry name" value="Plug_dom"/>
</dbReference>
<keyword evidence="17" id="KW-1185">Reference proteome</keyword>
<keyword evidence="2 11" id="KW-0813">Transport</keyword>
<dbReference type="OrthoDB" id="7313036at2"/>